<dbReference type="InterPro" id="IPR029052">
    <property type="entry name" value="Metallo-depent_PP-like"/>
</dbReference>
<dbReference type="Proteomes" id="UP000516361">
    <property type="component" value="Chromosome"/>
</dbReference>
<evidence type="ECO:0000313" key="3">
    <source>
        <dbReference type="EMBL" id="BBE30173.1"/>
    </source>
</evidence>
<organism evidence="3 4">
    <name type="scientific">Tepiditoga spiralis</name>
    <dbReference type="NCBI Taxonomy" id="2108365"/>
    <lineage>
        <taxon>Bacteria</taxon>
        <taxon>Thermotogati</taxon>
        <taxon>Thermotogota</taxon>
        <taxon>Thermotogae</taxon>
        <taxon>Petrotogales</taxon>
        <taxon>Petrotogaceae</taxon>
        <taxon>Tepiditoga</taxon>
    </lineage>
</organism>
<dbReference type="InterPro" id="IPR019079">
    <property type="entry name" value="Capsule_synth_CapA"/>
</dbReference>
<dbReference type="KEGG" id="ocy:OSSY52_03140"/>
<comment type="similarity">
    <text evidence="1">Belongs to the CapA family.</text>
</comment>
<dbReference type="PANTHER" id="PTHR33393">
    <property type="entry name" value="POLYGLUTAMINE SYNTHESIS ACCESSORY PROTEIN RV0574C-RELATED"/>
    <property type="match status" value="1"/>
</dbReference>
<dbReference type="InParanoid" id="A0A7G1G5W3"/>
<dbReference type="Pfam" id="PF09587">
    <property type="entry name" value="PGA_cap"/>
    <property type="match status" value="1"/>
</dbReference>
<dbReference type="CDD" id="cd07381">
    <property type="entry name" value="MPP_CapA"/>
    <property type="match status" value="1"/>
</dbReference>
<dbReference type="FunCoup" id="A0A7G1G5W3">
    <property type="interactions" value="7"/>
</dbReference>
<sequence length="369" mass="43234">MKINLAGDVSFSLLKGEAKNFMIREKEEKLFKIFLSKILNKLNINYKLYYNYMFKDIKLKEYSNEQILYNTNIQIRDINPFEHMKQFFKEADISFFNLETPISNKGRHVGDFNSEIKYLNYIKDLDISLVSIANNHMFDNGEIGFEETLKNLENNNIRYIGGGWNLSNARTLKTIEKKGIKITFLAYTDHCNRNFYGLARENNSGILPLYSKLIKKDINRAKKISDYVFVYLHFVLENKTLIHKEEQKIARKIIDYGADVLIGGHSHVPKGFEIYNNKPIIYSLGNFIFGYNSKNWGNNLVSTIELNKNKISEIKIYPILSKKEYIFSPIILNNSEGIKLLTRIKKDSKKYCKTKLLLNEKDCYLSYKF</sequence>
<dbReference type="SUPFAM" id="SSF56300">
    <property type="entry name" value="Metallo-dependent phosphatases"/>
    <property type="match status" value="1"/>
</dbReference>
<keyword evidence="4" id="KW-1185">Reference proteome</keyword>
<dbReference type="EMBL" id="AP018712">
    <property type="protein sequence ID" value="BBE30173.1"/>
    <property type="molecule type" value="Genomic_DNA"/>
</dbReference>
<evidence type="ECO:0000256" key="1">
    <source>
        <dbReference type="ARBA" id="ARBA00005662"/>
    </source>
</evidence>
<gene>
    <name evidence="3" type="ORF">OSSY52_03140</name>
</gene>
<evidence type="ECO:0000313" key="4">
    <source>
        <dbReference type="Proteomes" id="UP000516361"/>
    </source>
</evidence>
<dbReference type="SMART" id="SM00854">
    <property type="entry name" value="PGA_cap"/>
    <property type="match status" value="1"/>
</dbReference>
<dbReference type="InterPro" id="IPR052169">
    <property type="entry name" value="CW_Biosynth-Accessory"/>
</dbReference>
<accession>A0A7G1G5W3</accession>
<dbReference type="RefSeq" id="WP_190615299.1">
    <property type="nucleotide sequence ID" value="NZ_AP018712.1"/>
</dbReference>
<proteinExistence type="inferred from homology"/>
<feature type="domain" description="Capsule synthesis protein CapA" evidence="2">
    <location>
        <begin position="67"/>
        <end position="291"/>
    </location>
</feature>
<protein>
    <recommendedName>
        <fullName evidence="2">Capsule synthesis protein CapA domain-containing protein</fullName>
    </recommendedName>
</protein>
<dbReference type="PANTHER" id="PTHR33393:SF11">
    <property type="entry name" value="POLYGLUTAMINE SYNTHESIS ACCESSORY PROTEIN RV0574C-RELATED"/>
    <property type="match status" value="1"/>
</dbReference>
<dbReference type="AlphaFoldDB" id="A0A7G1G5W3"/>
<dbReference type="Gene3D" id="3.60.21.10">
    <property type="match status" value="1"/>
</dbReference>
<evidence type="ECO:0000259" key="2">
    <source>
        <dbReference type="SMART" id="SM00854"/>
    </source>
</evidence>
<reference evidence="3 4" key="1">
    <citation type="submission" date="2018-06" db="EMBL/GenBank/DDBJ databases">
        <title>Genome sequencing of Oceanotoga sp. sy52.</title>
        <authorList>
            <person name="Mori K."/>
        </authorList>
    </citation>
    <scope>NUCLEOTIDE SEQUENCE [LARGE SCALE GENOMIC DNA]</scope>
    <source>
        <strain evidence="4">sy52</strain>
    </source>
</reference>
<name>A0A7G1G5W3_9BACT</name>